<dbReference type="Pfam" id="PF13305">
    <property type="entry name" value="TetR_C_33"/>
    <property type="match status" value="1"/>
</dbReference>
<evidence type="ECO:0000256" key="2">
    <source>
        <dbReference type="ARBA" id="ARBA00023125"/>
    </source>
</evidence>
<reference evidence="7 8" key="1">
    <citation type="submission" date="2013-08" db="EMBL/GenBank/DDBJ databases">
        <title>The genome sequence of Knoellia sinensis.</title>
        <authorList>
            <person name="Zhu W."/>
            <person name="Wang G."/>
        </authorList>
    </citation>
    <scope>NUCLEOTIDE SEQUENCE [LARGE SCALE GENOMIC DNA]</scope>
    <source>
        <strain evidence="7 8">KCTC 19936</strain>
    </source>
</reference>
<dbReference type="STRING" id="1385520.N802_03540"/>
<comment type="caution">
    <text evidence="7">The sequence shown here is derived from an EMBL/GenBank/DDBJ whole genome shotgun (WGS) entry which is preliminary data.</text>
</comment>
<dbReference type="PANTHER" id="PTHR30055:SF220">
    <property type="entry name" value="TETR-FAMILY REGULATORY PROTEIN"/>
    <property type="match status" value="1"/>
</dbReference>
<dbReference type="EMBL" id="AVPJ01000011">
    <property type="protein sequence ID" value="KGN31449.1"/>
    <property type="molecule type" value="Genomic_DNA"/>
</dbReference>
<evidence type="ECO:0000256" key="4">
    <source>
        <dbReference type="PROSITE-ProRule" id="PRU00335"/>
    </source>
</evidence>
<dbReference type="PANTHER" id="PTHR30055">
    <property type="entry name" value="HTH-TYPE TRANSCRIPTIONAL REGULATOR RUTR"/>
    <property type="match status" value="1"/>
</dbReference>
<dbReference type="AlphaFoldDB" id="A0A0A0J418"/>
<dbReference type="RefSeq" id="WP_052109949.1">
    <property type="nucleotide sequence ID" value="NZ_AVPJ01000011.1"/>
</dbReference>
<organism evidence="7 8">
    <name type="scientific">Knoellia sinensis KCTC 19936</name>
    <dbReference type="NCBI Taxonomy" id="1385520"/>
    <lineage>
        <taxon>Bacteria</taxon>
        <taxon>Bacillati</taxon>
        <taxon>Actinomycetota</taxon>
        <taxon>Actinomycetes</taxon>
        <taxon>Micrococcales</taxon>
        <taxon>Intrasporangiaceae</taxon>
        <taxon>Knoellia</taxon>
    </lineage>
</organism>
<dbReference type="GO" id="GO:0003700">
    <property type="term" value="F:DNA-binding transcription factor activity"/>
    <property type="evidence" value="ECO:0007669"/>
    <property type="project" value="TreeGrafter"/>
</dbReference>
<evidence type="ECO:0000259" key="6">
    <source>
        <dbReference type="PROSITE" id="PS50977"/>
    </source>
</evidence>
<proteinExistence type="predicted"/>
<dbReference type="Gene3D" id="1.10.357.10">
    <property type="entry name" value="Tetracycline Repressor, domain 2"/>
    <property type="match status" value="1"/>
</dbReference>
<dbReference type="eggNOG" id="COG1309">
    <property type="taxonomic scope" value="Bacteria"/>
</dbReference>
<sequence>MTVSSASPSLPAGADWAPAGLEARLVEAALTALETTSVDRLSMRSVASSVGVSHQAPYTHFRSRTRFLAAVAGSGLAGVVTEAEVAVERAGDDPIARLLALGDHYASFIERRPHLFDLAFGPVVAMRDHRVLQEAAIAYWSLLRGVVLACQPPGTPDGEVQNRCEIAASTVYGIARMGAHHKIPRVVPATPRELVNSALRTLHDGWHVIPGQAPRTPTPGPDHQADESRGLP</sequence>
<keyword evidence="2 4" id="KW-0238">DNA-binding</keyword>
<dbReference type="InterPro" id="IPR036271">
    <property type="entry name" value="Tet_transcr_reg_TetR-rel_C_sf"/>
</dbReference>
<evidence type="ECO:0000256" key="1">
    <source>
        <dbReference type="ARBA" id="ARBA00023015"/>
    </source>
</evidence>
<accession>A0A0A0J418</accession>
<dbReference type="GO" id="GO:0000976">
    <property type="term" value="F:transcription cis-regulatory region binding"/>
    <property type="evidence" value="ECO:0007669"/>
    <property type="project" value="TreeGrafter"/>
</dbReference>
<dbReference type="PROSITE" id="PS50977">
    <property type="entry name" value="HTH_TETR_2"/>
    <property type="match status" value="1"/>
</dbReference>
<feature type="DNA-binding region" description="H-T-H motif" evidence="4">
    <location>
        <begin position="42"/>
        <end position="61"/>
    </location>
</feature>
<dbReference type="Proteomes" id="UP000030002">
    <property type="component" value="Unassembled WGS sequence"/>
</dbReference>
<keyword evidence="8" id="KW-1185">Reference proteome</keyword>
<dbReference type="SUPFAM" id="SSF48498">
    <property type="entry name" value="Tetracyclin repressor-like, C-terminal domain"/>
    <property type="match status" value="1"/>
</dbReference>
<name>A0A0A0J418_9MICO</name>
<evidence type="ECO:0000313" key="7">
    <source>
        <dbReference type="EMBL" id="KGN31449.1"/>
    </source>
</evidence>
<gene>
    <name evidence="7" type="ORF">N802_03540</name>
</gene>
<protein>
    <recommendedName>
        <fullName evidence="6">HTH tetR-type domain-containing protein</fullName>
    </recommendedName>
</protein>
<dbReference type="InterPro" id="IPR001647">
    <property type="entry name" value="HTH_TetR"/>
</dbReference>
<dbReference type="InterPro" id="IPR050109">
    <property type="entry name" value="HTH-type_TetR-like_transc_reg"/>
</dbReference>
<evidence type="ECO:0000313" key="8">
    <source>
        <dbReference type="Proteomes" id="UP000030002"/>
    </source>
</evidence>
<evidence type="ECO:0000256" key="5">
    <source>
        <dbReference type="SAM" id="MobiDB-lite"/>
    </source>
</evidence>
<keyword evidence="1" id="KW-0805">Transcription regulation</keyword>
<dbReference type="InterPro" id="IPR025996">
    <property type="entry name" value="MT1864/Rv1816-like_C"/>
</dbReference>
<evidence type="ECO:0000256" key="3">
    <source>
        <dbReference type="ARBA" id="ARBA00023163"/>
    </source>
</evidence>
<feature type="compositionally biased region" description="Basic and acidic residues" evidence="5">
    <location>
        <begin position="223"/>
        <end position="232"/>
    </location>
</feature>
<feature type="domain" description="HTH tetR-type" evidence="6">
    <location>
        <begin position="19"/>
        <end position="79"/>
    </location>
</feature>
<feature type="region of interest" description="Disordered" evidence="5">
    <location>
        <begin position="206"/>
        <end position="232"/>
    </location>
</feature>
<dbReference type="OrthoDB" id="3173376at2"/>
<dbReference type="InterPro" id="IPR009057">
    <property type="entry name" value="Homeodomain-like_sf"/>
</dbReference>
<keyword evidence="3" id="KW-0804">Transcription</keyword>
<dbReference type="SUPFAM" id="SSF46689">
    <property type="entry name" value="Homeodomain-like"/>
    <property type="match status" value="1"/>
</dbReference>